<comment type="caution">
    <text evidence="4">The sequence shown here is derived from an EMBL/GenBank/DDBJ whole genome shotgun (WGS) entry which is preliminary data.</text>
</comment>
<dbReference type="EMBL" id="JYNV01000044">
    <property type="protein sequence ID" value="KZM27905.1"/>
    <property type="molecule type" value="Genomic_DNA"/>
</dbReference>
<dbReference type="OrthoDB" id="294295at2759"/>
<keyword evidence="5" id="KW-1185">Reference proteome</keyword>
<evidence type="ECO:0000256" key="3">
    <source>
        <dbReference type="ARBA" id="ARBA00023002"/>
    </source>
</evidence>
<gene>
    <name evidence="4" type="ORF">ST47_g948</name>
</gene>
<dbReference type="InterPro" id="IPR020904">
    <property type="entry name" value="Sc_DH/Rdtase_CS"/>
</dbReference>
<reference evidence="4 5" key="1">
    <citation type="journal article" date="2016" name="Sci. Rep.">
        <title>Draft genome sequencing and secretome analysis of fungal phytopathogen Ascochyta rabiei provides insight into the necrotrophic effector repertoire.</title>
        <authorList>
            <person name="Verma S."/>
            <person name="Gazara R.K."/>
            <person name="Nizam S."/>
            <person name="Parween S."/>
            <person name="Chattopadhyay D."/>
            <person name="Verma P.K."/>
        </authorList>
    </citation>
    <scope>NUCLEOTIDE SEQUENCE [LARGE SCALE GENOMIC DNA]</scope>
    <source>
        <strain evidence="4 5">ArDII</strain>
    </source>
</reference>
<keyword evidence="2" id="KW-0521">NADP</keyword>
<dbReference type="Pfam" id="PF13561">
    <property type="entry name" value="adh_short_C2"/>
    <property type="match status" value="1"/>
</dbReference>
<proteinExistence type="inferred from homology"/>
<organism evidence="4 5">
    <name type="scientific">Didymella rabiei</name>
    <name type="common">Chickpea ascochyta blight fungus</name>
    <name type="synonym">Mycosphaerella rabiei</name>
    <dbReference type="NCBI Taxonomy" id="5454"/>
    <lineage>
        <taxon>Eukaryota</taxon>
        <taxon>Fungi</taxon>
        <taxon>Dikarya</taxon>
        <taxon>Ascomycota</taxon>
        <taxon>Pezizomycotina</taxon>
        <taxon>Dothideomycetes</taxon>
        <taxon>Pleosporomycetidae</taxon>
        <taxon>Pleosporales</taxon>
        <taxon>Pleosporineae</taxon>
        <taxon>Didymellaceae</taxon>
        <taxon>Ascochyta</taxon>
    </lineage>
</organism>
<dbReference type="Proteomes" id="UP000076837">
    <property type="component" value="Unassembled WGS sequence"/>
</dbReference>
<evidence type="ECO:0000313" key="5">
    <source>
        <dbReference type="Proteomes" id="UP000076837"/>
    </source>
</evidence>
<dbReference type="AlphaFoldDB" id="A0A163LLQ2"/>
<dbReference type="InterPro" id="IPR036291">
    <property type="entry name" value="NAD(P)-bd_dom_sf"/>
</dbReference>
<dbReference type="PANTHER" id="PTHR43618:SF12">
    <property type="entry name" value="OXIDOREDUCTASE, SHORT-CHAIN DEHYDROGENASE_REDUCTASE FAMILY (AFU_ORTHOLOGUE AFUA_1G14540)"/>
    <property type="match status" value="1"/>
</dbReference>
<sequence>MSTAQADVQLTDFSSIFRLDGKVAVVSGGSRGLGLHAASGLLQAGCSKVFITSRKASACEEAAAALNALPNKAAGAQAISIPADSSRVAEIERLVAEVRKHTDHVDVLFANAGATWGSEFEKVDERNGWDKVMDLNVKGVFFTIQKFTPLLTARSTTDAPSRVIVTGSVAGIGVGSIGSVGAYSYAASKAAVLHLARNLAIELGPRHILVNGIAPGFFMSKMAAGLIDAQGGAEALGKQSPNGRVGRPEDVAAAVVYLSSRAGGHVNGDTIVLDGGKVLGSNRLEKL</sequence>
<dbReference type="PRINTS" id="PR00081">
    <property type="entry name" value="GDHRDH"/>
</dbReference>
<dbReference type="GO" id="GO:0016491">
    <property type="term" value="F:oxidoreductase activity"/>
    <property type="evidence" value="ECO:0007669"/>
    <property type="project" value="UniProtKB-KW"/>
</dbReference>
<accession>A0A163LLQ2</accession>
<dbReference type="SUPFAM" id="SSF51735">
    <property type="entry name" value="NAD(P)-binding Rossmann-fold domains"/>
    <property type="match status" value="1"/>
</dbReference>
<dbReference type="InterPro" id="IPR052178">
    <property type="entry name" value="Sec_Metab_Biosynth_SDR"/>
</dbReference>
<name>A0A163LLQ2_DIDRA</name>
<dbReference type="STRING" id="5454.A0A163LLQ2"/>
<dbReference type="PRINTS" id="PR00080">
    <property type="entry name" value="SDRFAMILY"/>
</dbReference>
<dbReference type="PROSITE" id="PS00061">
    <property type="entry name" value="ADH_SHORT"/>
    <property type="match status" value="1"/>
</dbReference>
<protein>
    <submittedName>
        <fullName evidence="4">Oxidoreductase</fullName>
    </submittedName>
</protein>
<dbReference type="InterPro" id="IPR002347">
    <property type="entry name" value="SDR_fam"/>
</dbReference>
<comment type="similarity">
    <text evidence="1">Belongs to the short-chain dehydrogenases/reductases (SDR) family.</text>
</comment>
<dbReference type="PANTHER" id="PTHR43618">
    <property type="entry name" value="7-ALPHA-HYDROXYSTEROID DEHYDROGENASE"/>
    <property type="match status" value="1"/>
</dbReference>
<evidence type="ECO:0000313" key="4">
    <source>
        <dbReference type="EMBL" id="KZM27905.1"/>
    </source>
</evidence>
<evidence type="ECO:0000256" key="1">
    <source>
        <dbReference type="ARBA" id="ARBA00006484"/>
    </source>
</evidence>
<dbReference type="FunFam" id="3.40.50.720:FF:000084">
    <property type="entry name" value="Short-chain dehydrogenase reductase"/>
    <property type="match status" value="1"/>
</dbReference>
<evidence type="ECO:0000256" key="2">
    <source>
        <dbReference type="ARBA" id="ARBA00022857"/>
    </source>
</evidence>
<dbReference type="Gene3D" id="3.40.50.720">
    <property type="entry name" value="NAD(P)-binding Rossmann-like Domain"/>
    <property type="match status" value="1"/>
</dbReference>
<keyword evidence="3" id="KW-0560">Oxidoreductase</keyword>